<reference evidence="1" key="1">
    <citation type="journal article" date="2020" name="Nature">
        <title>Giant virus diversity and host interactions through global metagenomics.</title>
        <authorList>
            <person name="Schulz F."/>
            <person name="Roux S."/>
            <person name="Paez-Espino D."/>
            <person name="Jungbluth S."/>
            <person name="Walsh D.A."/>
            <person name="Denef V.J."/>
            <person name="McMahon K.D."/>
            <person name="Konstantinidis K.T."/>
            <person name="Eloe-Fadrosh E.A."/>
            <person name="Kyrpides N.C."/>
            <person name="Woyke T."/>
        </authorList>
    </citation>
    <scope>NUCLEOTIDE SEQUENCE</scope>
    <source>
        <strain evidence="1">GVMAG-M-3300021962-46</strain>
    </source>
</reference>
<protein>
    <submittedName>
        <fullName evidence="1">Uncharacterized protein</fullName>
    </submittedName>
</protein>
<accession>A0A6C0CTA0</accession>
<sequence>MKAIAVFLLFIGMFLVVQGYYQESTKCPTPKVEVKYIPRSLYEEQLSDKQKLQVHFKSMFEDVTPWLLMQQ</sequence>
<proteinExistence type="predicted"/>
<dbReference type="EMBL" id="MN739479">
    <property type="protein sequence ID" value="QHT06919.1"/>
    <property type="molecule type" value="Genomic_DNA"/>
</dbReference>
<organism evidence="1">
    <name type="scientific">viral metagenome</name>
    <dbReference type="NCBI Taxonomy" id="1070528"/>
    <lineage>
        <taxon>unclassified sequences</taxon>
        <taxon>metagenomes</taxon>
        <taxon>organismal metagenomes</taxon>
    </lineage>
</organism>
<dbReference type="AlphaFoldDB" id="A0A6C0CTA0"/>
<name>A0A6C0CTA0_9ZZZZ</name>
<evidence type="ECO:0000313" key="1">
    <source>
        <dbReference type="EMBL" id="QHT06919.1"/>
    </source>
</evidence>